<reference evidence="1 2" key="1">
    <citation type="submission" date="2019-08" db="EMBL/GenBank/DDBJ databases">
        <title>The genome of the soybean aphid Biotype 1, its phylome, world population structure and adaptation to the North American continent.</title>
        <authorList>
            <person name="Giordano R."/>
            <person name="Donthu R.K."/>
            <person name="Hernandez A.G."/>
            <person name="Wright C.L."/>
            <person name="Zimin A.V."/>
        </authorList>
    </citation>
    <scope>NUCLEOTIDE SEQUENCE [LARGE SCALE GENOMIC DNA]</scope>
    <source>
        <tissue evidence="1">Whole aphids</tissue>
    </source>
</reference>
<accession>A0A6G0T7Q0</accession>
<protein>
    <submittedName>
        <fullName evidence="1">Uncharacterized protein</fullName>
    </submittedName>
</protein>
<evidence type="ECO:0000313" key="2">
    <source>
        <dbReference type="Proteomes" id="UP000475862"/>
    </source>
</evidence>
<gene>
    <name evidence="1" type="ORF">AGLY_012971</name>
</gene>
<dbReference type="EMBL" id="VYZN01000053">
    <property type="protein sequence ID" value="KAE9527273.1"/>
    <property type="molecule type" value="Genomic_DNA"/>
</dbReference>
<comment type="caution">
    <text evidence="1">The sequence shown here is derived from an EMBL/GenBank/DDBJ whole genome shotgun (WGS) entry which is preliminary data.</text>
</comment>
<keyword evidence="2" id="KW-1185">Reference proteome</keyword>
<proteinExistence type="predicted"/>
<evidence type="ECO:0000313" key="1">
    <source>
        <dbReference type="EMBL" id="KAE9527273.1"/>
    </source>
</evidence>
<sequence>MAILDNLGMGYTTTLKDFKIPVVSMSNSCRLQTNWKRLLIKTDSVHRPYFLNYEYCSKKYGVVELRILLMERFVHCPSISIDLQIDLFMLLLRILSPEDIVYSLTYNVHEIIIAYSRIGANSDTKRIFSSKLELCSTNKFKKSFPKLTFMELHKGFLALEQSSGFCSCHSLFLIIILPLRSYYSDLLVETVVSVRYLYK</sequence>
<organism evidence="1 2">
    <name type="scientific">Aphis glycines</name>
    <name type="common">Soybean aphid</name>
    <dbReference type="NCBI Taxonomy" id="307491"/>
    <lineage>
        <taxon>Eukaryota</taxon>
        <taxon>Metazoa</taxon>
        <taxon>Ecdysozoa</taxon>
        <taxon>Arthropoda</taxon>
        <taxon>Hexapoda</taxon>
        <taxon>Insecta</taxon>
        <taxon>Pterygota</taxon>
        <taxon>Neoptera</taxon>
        <taxon>Paraneoptera</taxon>
        <taxon>Hemiptera</taxon>
        <taxon>Sternorrhyncha</taxon>
        <taxon>Aphidomorpha</taxon>
        <taxon>Aphidoidea</taxon>
        <taxon>Aphididae</taxon>
        <taxon>Aphidini</taxon>
        <taxon>Aphis</taxon>
        <taxon>Aphis</taxon>
    </lineage>
</organism>
<name>A0A6G0T7Q0_APHGL</name>
<dbReference type="Proteomes" id="UP000475862">
    <property type="component" value="Unassembled WGS sequence"/>
</dbReference>
<dbReference type="AlphaFoldDB" id="A0A6G0T7Q0"/>